<reference evidence="2" key="1">
    <citation type="journal article" date="1997" name="Nucleic Acids Res.">
        <title>tRNAscan-SE: a program for improved detection of transfer RNA genes in genomic sequence.</title>
        <authorList>
            <person name="Lowe T.M."/>
            <person name="Eddy S.R."/>
        </authorList>
    </citation>
    <scope>NUCLEOTIDE SEQUENCE [LARGE SCALE GENOMIC DNA]</scope>
    <source>
        <strain evidence="2">r\B97-61/B2</strain>
    </source>
</reference>
<evidence type="ECO:0000313" key="3">
    <source>
        <dbReference type="RefSeq" id="XP_017975785.1"/>
    </source>
</evidence>
<name>A0AB32WAJ2_THECC</name>
<dbReference type="GeneID" id="108661812"/>
<dbReference type="PANTHER" id="PTHR33726:SF17">
    <property type="entry name" value="OS06G0620700 PROTEIN"/>
    <property type="match status" value="1"/>
</dbReference>
<dbReference type="PANTHER" id="PTHR33726">
    <property type="entry name" value="TRANSMEMBRANE PROTEIN"/>
    <property type="match status" value="1"/>
</dbReference>
<evidence type="ECO:0000256" key="1">
    <source>
        <dbReference type="SAM" id="Phobius"/>
    </source>
</evidence>
<keyword evidence="1" id="KW-0472">Membrane</keyword>
<dbReference type="Proteomes" id="UP000694886">
    <property type="component" value="Chromosome 4"/>
</dbReference>
<keyword evidence="1" id="KW-0812">Transmembrane</keyword>
<reference evidence="3" key="2">
    <citation type="submission" date="2025-08" db="UniProtKB">
        <authorList>
            <consortium name="RefSeq"/>
        </authorList>
    </citation>
    <scope>IDENTIFICATION</scope>
</reference>
<proteinExistence type="predicted"/>
<protein>
    <submittedName>
        <fullName evidence="3">Uncharacterized protein LOC108661812</fullName>
    </submittedName>
</protein>
<dbReference type="RefSeq" id="XP_017975785.1">
    <property type="nucleotide sequence ID" value="XM_018120296.1"/>
</dbReference>
<organism evidence="2 3">
    <name type="scientific">Theobroma cacao</name>
    <name type="common">Cacao</name>
    <name type="synonym">Cocoa</name>
    <dbReference type="NCBI Taxonomy" id="3641"/>
    <lineage>
        <taxon>Eukaryota</taxon>
        <taxon>Viridiplantae</taxon>
        <taxon>Streptophyta</taxon>
        <taxon>Embryophyta</taxon>
        <taxon>Tracheophyta</taxon>
        <taxon>Spermatophyta</taxon>
        <taxon>Magnoliopsida</taxon>
        <taxon>eudicotyledons</taxon>
        <taxon>Gunneridae</taxon>
        <taxon>Pentapetalae</taxon>
        <taxon>rosids</taxon>
        <taxon>malvids</taxon>
        <taxon>Malvales</taxon>
        <taxon>Malvaceae</taxon>
        <taxon>Byttnerioideae</taxon>
        <taxon>Theobroma</taxon>
    </lineage>
</organism>
<keyword evidence="1" id="KW-1133">Transmembrane helix</keyword>
<gene>
    <name evidence="3" type="primary">LOC108661812</name>
</gene>
<dbReference type="AlphaFoldDB" id="A0AB32WAJ2"/>
<dbReference type="Gramene" id="Tc04v2_t025080.1">
    <property type="protein sequence ID" value="Tc04v2_p025080.1"/>
    <property type="gene ID" value="Tc04v2_g025080"/>
</dbReference>
<accession>A0AB32WAJ2</accession>
<dbReference type="KEGG" id="tcc:108661812"/>
<evidence type="ECO:0000313" key="2">
    <source>
        <dbReference type="Proteomes" id="UP000694886"/>
    </source>
</evidence>
<sequence length="100" mass="11878">MVKLEEFPLGDLAAEQRQMCPMWYSSVFRWPDFQFSLPTSVFRWRDFNLSYLTSGWSLQSFRWLDFSIVDNVLWTFVTVLESLALVAMLCFFFIFCGCTL</sequence>
<feature type="transmembrane region" description="Helical" evidence="1">
    <location>
        <begin position="72"/>
        <end position="96"/>
    </location>
</feature>